<feature type="chain" id="PRO_5041683999" description="DDE Tnp4 domain-containing protein" evidence="1">
    <location>
        <begin position="18"/>
        <end position="171"/>
    </location>
</feature>
<protein>
    <recommendedName>
        <fullName evidence="4">DDE Tnp4 domain-containing protein</fullName>
    </recommendedName>
</protein>
<evidence type="ECO:0008006" key="4">
    <source>
        <dbReference type="Google" id="ProtNLM"/>
    </source>
</evidence>
<name>A0AA88L652_ARTSF</name>
<dbReference type="Proteomes" id="UP001187531">
    <property type="component" value="Unassembled WGS sequence"/>
</dbReference>
<keyword evidence="3" id="KW-1185">Reference proteome</keyword>
<evidence type="ECO:0000256" key="1">
    <source>
        <dbReference type="SAM" id="SignalP"/>
    </source>
</evidence>
<dbReference type="EMBL" id="JAVRJZ010000013">
    <property type="protein sequence ID" value="KAK2714329.1"/>
    <property type="molecule type" value="Genomic_DNA"/>
</dbReference>
<keyword evidence="1" id="KW-0732">Signal</keyword>
<gene>
    <name evidence="2" type="ORF">QYM36_008783</name>
</gene>
<dbReference type="AlphaFoldDB" id="A0AA88L652"/>
<feature type="signal peptide" evidence="1">
    <location>
        <begin position="1"/>
        <end position="17"/>
    </location>
</feature>
<comment type="caution">
    <text evidence="2">The sequence shown here is derived from an EMBL/GenBank/DDBJ whole genome shotgun (WGS) entry which is preliminary data.</text>
</comment>
<reference evidence="2" key="1">
    <citation type="submission" date="2023-07" db="EMBL/GenBank/DDBJ databases">
        <title>Chromosome-level genome assembly of Artemia franciscana.</title>
        <authorList>
            <person name="Jo E."/>
        </authorList>
    </citation>
    <scope>NUCLEOTIDE SEQUENCE</scope>
    <source>
        <tissue evidence="2">Whole body</tissue>
    </source>
</reference>
<sequence>MLITIFFFVDIGAPCSGSDGRVFSHAQFARDLDSYNPGQYLDQQKRVLIRDYREPTEIIQYCFGIIANKWRIFFTPIPASIEKGNLILMSCICLHNFLRVRDEVTMSTAKYINVGNVDQGDEDNGQLRNVPAPTDTWDRGRRLEANNYTVEVKKLRDTPCIYINGTGKAPW</sequence>
<evidence type="ECO:0000313" key="3">
    <source>
        <dbReference type="Proteomes" id="UP001187531"/>
    </source>
</evidence>
<evidence type="ECO:0000313" key="2">
    <source>
        <dbReference type="EMBL" id="KAK2714329.1"/>
    </source>
</evidence>
<proteinExistence type="predicted"/>
<organism evidence="2 3">
    <name type="scientific">Artemia franciscana</name>
    <name type="common">Brine shrimp</name>
    <name type="synonym">Artemia sanfranciscana</name>
    <dbReference type="NCBI Taxonomy" id="6661"/>
    <lineage>
        <taxon>Eukaryota</taxon>
        <taxon>Metazoa</taxon>
        <taxon>Ecdysozoa</taxon>
        <taxon>Arthropoda</taxon>
        <taxon>Crustacea</taxon>
        <taxon>Branchiopoda</taxon>
        <taxon>Anostraca</taxon>
        <taxon>Artemiidae</taxon>
        <taxon>Artemia</taxon>
    </lineage>
</organism>
<accession>A0AA88L652</accession>